<organism evidence="1 2">
    <name type="scientific">Brumimicrobium glaciale</name>
    <dbReference type="NCBI Taxonomy" id="200475"/>
    <lineage>
        <taxon>Bacteria</taxon>
        <taxon>Pseudomonadati</taxon>
        <taxon>Bacteroidota</taxon>
        <taxon>Flavobacteriia</taxon>
        <taxon>Flavobacteriales</taxon>
        <taxon>Crocinitomicaceae</taxon>
        <taxon>Brumimicrobium</taxon>
    </lineage>
</organism>
<dbReference type="Pfam" id="PF08002">
    <property type="entry name" value="DUF1697"/>
    <property type="match status" value="1"/>
</dbReference>
<dbReference type="OrthoDB" id="9806494at2"/>
<sequence length="178" mass="20303">MEKKIAILRGINVGGNRKILMNDLKSMFHDLGIPDAITYIQSGNVIFESSLDPIELSDLIESAILEKFGFVVPVIIRKAKELEKSIKSNPFYDSEADVNNLHLTFLKQKPLKSDLDLIQSIDYTPDLFVVKDMNVFIYCEGKYHESKLTNNFFEKKLKVGATTRNWKTVLKLMELSEG</sequence>
<dbReference type="AlphaFoldDB" id="A0A4Q4KNF9"/>
<reference evidence="1 2" key="1">
    <citation type="submission" date="2019-02" db="EMBL/GenBank/DDBJ databases">
        <title>Genome sequence of the sea-ice species Brumimicrobium glaciale.</title>
        <authorList>
            <person name="Bowman J.P."/>
        </authorList>
    </citation>
    <scope>NUCLEOTIDE SEQUENCE [LARGE SCALE GENOMIC DNA]</scope>
    <source>
        <strain evidence="1 2">IC156</strain>
    </source>
</reference>
<dbReference type="PIRSF" id="PIRSF008502">
    <property type="entry name" value="UCP008502"/>
    <property type="match status" value="1"/>
</dbReference>
<comment type="caution">
    <text evidence="1">The sequence shown here is derived from an EMBL/GenBank/DDBJ whole genome shotgun (WGS) entry which is preliminary data.</text>
</comment>
<gene>
    <name evidence="1" type="ORF">ERX46_05870</name>
</gene>
<accession>A0A4Q4KNF9</accession>
<dbReference type="Proteomes" id="UP000293952">
    <property type="component" value="Unassembled WGS sequence"/>
</dbReference>
<dbReference type="RefSeq" id="WP_130092910.1">
    <property type="nucleotide sequence ID" value="NZ_SETE01000002.1"/>
</dbReference>
<dbReference type="Gene3D" id="3.30.70.1280">
    <property type="entry name" value="SP0830-like domains"/>
    <property type="match status" value="1"/>
</dbReference>
<proteinExistence type="predicted"/>
<dbReference type="PANTHER" id="PTHR36439">
    <property type="entry name" value="BLL4334 PROTEIN"/>
    <property type="match status" value="1"/>
</dbReference>
<keyword evidence="2" id="KW-1185">Reference proteome</keyword>
<dbReference type="EMBL" id="SETE01000002">
    <property type="protein sequence ID" value="RYM34902.1"/>
    <property type="molecule type" value="Genomic_DNA"/>
</dbReference>
<name>A0A4Q4KNF9_9FLAO</name>
<dbReference type="SUPFAM" id="SSF160379">
    <property type="entry name" value="SP0830-like"/>
    <property type="match status" value="1"/>
</dbReference>
<evidence type="ECO:0000313" key="2">
    <source>
        <dbReference type="Proteomes" id="UP000293952"/>
    </source>
</evidence>
<evidence type="ECO:0000313" key="1">
    <source>
        <dbReference type="EMBL" id="RYM34902.1"/>
    </source>
</evidence>
<protein>
    <submittedName>
        <fullName evidence="1">DUF1697 domain-containing protein</fullName>
    </submittedName>
</protein>
<dbReference type="PANTHER" id="PTHR36439:SF1">
    <property type="entry name" value="DUF1697 DOMAIN-CONTAINING PROTEIN"/>
    <property type="match status" value="1"/>
</dbReference>
<dbReference type="InterPro" id="IPR012545">
    <property type="entry name" value="DUF1697"/>
</dbReference>